<dbReference type="KEGG" id="tut:107367387"/>
<gene>
    <name evidence="1" type="primary">107367387</name>
</gene>
<dbReference type="OrthoDB" id="10506949at2759"/>
<protein>
    <submittedName>
        <fullName evidence="1">Uncharacterized protein</fullName>
    </submittedName>
</protein>
<dbReference type="HOGENOM" id="CLU_2099964_0_0_1"/>
<dbReference type="Proteomes" id="UP000015104">
    <property type="component" value="Unassembled WGS sequence"/>
</dbReference>
<sequence length="116" mass="13289">MMISHKSSCKPFTATVLIVLFLSESFIRVDGFMGRKDMEMELLLLKILQNRRSKQQQVIPIPIYIPRCRGSPPRAESQHYPVYVPIHTHDHHILESPSHLNFAVSPCSSNTCSMLK</sequence>
<proteinExistence type="predicted"/>
<reference evidence="1" key="2">
    <citation type="submission" date="2015-06" db="UniProtKB">
        <authorList>
            <consortium name="EnsemblMetazoa"/>
        </authorList>
    </citation>
    <scope>IDENTIFICATION</scope>
</reference>
<reference evidence="2" key="1">
    <citation type="submission" date="2011-08" db="EMBL/GenBank/DDBJ databases">
        <authorList>
            <person name="Rombauts S."/>
        </authorList>
    </citation>
    <scope>NUCLEOTIDE SEQUENCE</scope>
    <source>
        <strain evidence="2">London</strain>
    </source>
</reference>
<dbReference type="EMBL" id="CAEY01000550">
    <property type="status" value="NOT_ANNOTATED_CDS"/>
    <property type="molecule type" value="Genomic_DNA"/>
</dbReference>
<name>T1KU81_TETUR</name>
<keyword evidence="2" id="KW-1185">Reference proteome</keyword>
<evidence type="ECO:0000313" key="2">
    <source>
        <dbReference type="Proteomes" id="UP000015104"/>
    </source>
</evidence>
<dbReference type="OMA" id="YVPIHTH"/>
<dbReference type="EnsemblMetazoa" id="tetur21g02470.1">
    <property type="protein sequence ID" value="tetur21g02470.1"/>
    <property type="gene ID" value="tetur21g02470"/>
</dbReference>
<evidence type="ECO:0000313" key="1">
    <source>
        <dbReference type="EnsemblMetazoa" id="tetur21g02470.1"/>
    </source>
</evidence>
<accession>T1KU81</accession>
<dbReference type="AlphaFoldDB" id="T1KU81"/>
<organism evidence="1 2">
    <name type="scientific">Tetranychus urticae</name>
    <name type="common">Two-spotted spider mite</name>
    <dbReference type="NCBI Taxonomy" id="32264"/>
    <lineage>
        <taxon>Eukaryota</taxon>
        <taxon>Metazoa</taxon>
        <taxon>Ecdysozoa</taxon>
        <taxon>Arthropoda</taxon>
        <taxon>Chelicerata</taxon>
        <taxon>Arachnida</taxon>
        <taxon>Acari</taxon>
        <taxon>Acariformes</taxon>
        <taxon>Trombidiformes</taxon>
        <taxon>Prostigmata</taxon>
        <taxon>Eleutherengona</taxon>
        <taxon>Raphignathae</taxon>
        <taxon>Tetranychoidea</taxon>
        <taxon>Tetranychidae</taxon>
        <taxon>Tetranychus</taxon>
    </lineage>
</organism>